<evidence type="ECO:0000256" key="7">
    <source>
        <dbReference type="NCBIfam" id="TIGR01237"/>
    </source>
</evidence>
<dbReference type="AlphaFoldDB" id="A0A2T5GCP7"/>
<reference evidence="9 10" key="1">
    <citation type="submission" date="2017-08" db="EMBL/GenBank/DDBJ databases">
        <title>Burning lignite coal seam in the remote Altai Mountains harbors a hydrogen-driven thermophilic microbial community.</title>
        <authorList>
            <person name="Kadnikov V.V."/>
            <person name="Mardanov A.V."/>
            <person name="Ivasenko D."/>
            <person name="Beletsky A.V."/>
            <person name="Karnachuk O.V."/>
            <person name="Ravin N.V."/>
        </authorList>
    </citation>
    <scope>NUCLEOTIDE SEQUENCE [LARGE SCALE GENOMIC DNA]</scope>
    <source>
        <strain evidence="9">AL33</strain>
    </source>
</reference>
<feature type="domain" description="Aldehyde dehydrogenase" evidence="8">
    <location>
        <begin position="50"/>
        <end position="510"/>
    </location>
</feature>
<dbReference type="Gene3D" id="3.40.309.10">
    <property type="entry name" value="Aldehyde Dehydrogenase, Chain A, domain 2"/>
    <property type="match status" value="1"/>
</dbReference>
<dbReference type="InterPro" id="IPR016163">
    <property type="entry name" value="Ald_DH_C"/>
</dbReference>
<dbReference type="PANTHER" id="PTHR42862">
    <property type="entry name" value="DELTA-1-PYRROLINE-5-CARBOXYLATE DEHYDROGENASE 1, ISOFORM A-RELATED"/>
    <property type="match status" value="1"/>
</dbReference>
<dbReference type="NCBIfam" id="NF002852">
    <property type="entry name" value="PRK03137.1"/>
    <property type="match status" value="1"/>
</dbReference>
<comment type="pathway">
    <text evidence="1">Amino-acid degradation; L-proline degradation into L-glutamate; L-glutamate from L-proline: step 2/2.</text>
</comment>
<comment type="catalytic activity">
    <reaction evidence="5">
        <text>L-glutamate 5-semialdehyde + NAD(+) + H2O = L-glutamate + NADH + 2 H(+)</text>
        <dbReference type="Rhea" id="RHEA:30235"/>
        <dbReference type="ChEBI" id="CHEBI:15377"/>
        <dbReference type="ChEBI" id="CHEBI:15378"/>
        <dbReference type="ChEBI" id="CHEBI:29985"/>
        <dbReference type="ChEBI" id="CHEBI:57540"/>
        <dbReference type="ChEBI" id="CHEBI:57945"/>
        <dbReference type="ChEBI" id="CHEBI:58066"/>
        <dbReference type="EC" id="1.2.1.88"/>
    </reaction>
</comment>
<dbReference type="FunFam" id="3.40.605.10:FF:000045">
    <property type="entry name" value="1-pyrroline-5-carboxylate dehydrogenase 1"/>
    <property type="match status" value="1"/>
</dbReference>
<proteinExistence type="inferred from homology"/>
<dbReference type="InterPro" id="IPR016161">
    <property type="entry name" value="Ald_DH/histidinol_DH"/>
</dbReference>
<dbReference type="FunFam" id="3.40.309.10:FF:000005">
    <property type="entry name" value="1-pyrroline-5-carboxylate dehydrogenase 1"/>
    <property type="match status" value="1"/>
</dbReference>
<gene>
    <name evidence="9" type="ORF">HSCHL_1091</name>
</gene>
<evidence type="ECO:0000256" key="1">
    <source>
        <dbReference type="ARBA" id="ARBA00004786"/>
    </source>
</evidence>
<dbReference type="RefSeq" id="WP_272999879.1">
    <property type="nucleotide sequence ID" value="NZ_PEBV01000008.1"/>
</dbReference>
<evidence type="ECO:0000259" key="8">
    <source>
        <dbReference type="Pfam" id="PF00171"/>
    </source>
</evidence>
<dbReference type="SUPFAM" id="SSF53720">
    <property type="entry name" value="ALDH-like"/>
    <property type="match status" value="1"/>
</dbReference>
<dbReference type="InterPro" id="IPR015590">
    <property type="entry name" value="Aldehyde_DH_dom"/>
</dbReference>
<dbReference type="Proteomes" id="UP000244180">
    <property type="component" value="Unassembled WGS sequence"/>
</dbReference>
<dbReference type="NCBIfam" id="TIGR01237">
    <property type="entry name" value="D1pyr5carbox2"/>
    <property type="match status" value="1"/>
</dbReference>
<keyword evidence="3" id="KW-0560">Oxidoreductase</keyword>
<comment type="similarity">
    <text evidence="6">Belongs to the aldehyde dehydrogenase family. RocA subfamily.</text>
</comment>
<protein>
    <recommendedName>
        <fullName evidence="2 7">L-glutamate gamma-semialdehyde dehydrogenase</fullName>
        <ecNumber evidence="2 7">1.2.1.88</ecNumber>
    </recommendedName>
</protein>
<evidence type="ECO:0000256" key="3">
    <source>
        <dbReference type="ARBA" id="ARBA00023002"/>
    </source>
</evidence>
<dbReference type="Pfam" id="PF00171">
    <property type="entry name" value="Aldedh"/>
    <property type="match status" value="1"/>
</dbReference>
<dbReference type="InterPro" id="IPR005932">
    <property type="entry name" value="RocA"/>
</dbReference>
<dbReference type="EMBL" id="PEBV01000008">
    <property type="protein sequence ID" value="PTQ53938.1"/>
    <property type="molecule type" value="Genomic_DNA"/>
</dbReference>
<sequence>MMQIFRPEPLTDFSRPENAEAFRAALAKVESELGLKTPLVIGGKEIYTDDEIVSTNPANHRQVIGRSSKATREHAEMALEAAWKAFETWSRIPGVERARTLYKAAAILRRRKHEISAWIVKEAGKSWVEADADTAEAIDFLEYYGREMERYSRPQPLYPLPGEDSVLEYIPLGVGIIIPPWNFPVAILTGMTSGAFVAGNTVILKPASNTPIVAYKLFEILREAGVPDGVVNFLPGSGSEIGDFLVDHPKTRFVSFTGSLEVGVRIYERAAKVQPGQKWLKRVVTEMGGKDAIIVDETADLEAAAQGIVTSAFGFQGQKCSACSRAIVVDAVYDQVLERVIEKTKALKQGDPVDPTNVIGPLIDQSAYEKVLAYIEIGKREGRLVLGGEGEPSTGWYVKPTIFADVDPKGRIAQEEIFGPVLAFIRARDFDHALEIANDTIYGLTGSVYSKDRARIEKARKEFHVGNLYFNRKCTGAIVGVHPFGGFNLSGTNAKTGGPDYLGLFMQLKSSSEVL</sequence>
<dbReference type="EC" id="1.2.1.88" evidence="2 7"/>
<evidence type="ECO:0000313" key="9">
    <source>
        <dbReference type="EMBL" id="PTQ53938.1"/>
    </source>
</evidence>
<organism evidence="9 10">
    <name type="scientific">Hydrogenibacillus schlegelii</name>
    <name type="common">Bacillus schlegelii</name>
    <dbReference type="NCBI Taxonomy" id="1484"/>
    <lineage>
        <taxon>Bacteria</taxon>
        <taxon>Bacillati</taxon>
        <taxon>Bacillota</taxon>
        <taxon>Bacilli</taxon>
        <taxon>Bacillales</taxon>
        <taxon>Bacillales Family X. Incertae Sedis</taxon>
        <taxon>Hydrogenibacillus</taxon>
    </lineage>
</organism>
<dbReference type="InterPro" id="IPR016160">
    <property type="entry name" value="Ald_DH_CS_CYS"/>
</dbReference>
<evidence type="ECO:0000256" key="2">
    <source>
        <dbReference type="ARBA" id="ARBA00012884"/>
    </source>
</evidence>
<name>A0A2T5GCP7_HYDSH</name>
<evidence type="ECO:0000256" key="5">
    <source>
        <dbReference type="ARBA" id="ARBA00048142"/>
    </source>
</evidence>
<dbReference type="CDD" id="cd07124">
    <property type="entry name" value="ALDH_PutA-P5CDH-RocA"/>
    <property type="match status" value="1"/>
</dbReference>
<dbReference type="GO" id="GO:0003842">
    <property type="term" value="F:L-glutamate gamma-semialdehyde dehydrogenase activity"/>
    <property type="evidence" value="ECO:0007669"/>
    <property type="project" value="UniProtKB-UniRule"/>
</dbReference>
<comment type="caution">
    <text evidence="9">The sequence shown here is derived from an EMBL/GenBank/DDBJ whole genome shotgun (WGS) entry which is preliminary data.</text>
</comment>
<evidence type="ECO:0000313" key="10">
    <source>
        <dbReference type="Proteomes" id="UP000244180"/>
    </source>
</evidence>
<evidence type="ECO:0000256" key="4">
    <source>
        <dbReference type="ARBA" id="ARBA00023027"/>
    </source>
</evidence>
<dbReference type="InterPro" id="IPR050485">
    <property type="entry name" value="Proline_metab_enzyme"/>
</dbReference>
<dbReference type="PROSITE" id="PS00070">
    <property type="entry name" value="ALDEHYDE_DEHYDR_CYS"/>
    <property type="match status" value="1"/>
</dbReference>
<dbReference type="InterPro" id="IPR016162">
    <property type="entry name" value="Ald_DH_N"/>
</dbReference>
<keyword evidence="4" id="KW-0520">NAD</keyword>
<dbReference type="GO" id="GO:0009898">
    <property type="term" value="C:cytoplasmic side of plasma membrane"/>
    <property type="evidence" value="ECO:0007669"/>
    <property type="project" value="TreeGrafter"/>
</dbReference>
<evidence type="ECO:0000256" key="6">
    <source>
        <dbReference type="ARBA" id="ARBA00061617"/>
    </source>
</evidence>
<dbReference type="GO" id="GO:0010133">
    <property type="term" value="P:L-proline catabolic process to L-glutamate"/>
    <property type="evidence" value="ECO:0007669"/>
    <property type="project" value="TreeGrafter"/>
</dbReference>
<dbReference type="Gene3D" id="3.40.605.10">
    <property type="entry name" value="Aldehyde Dehydrogenase, Chain A, domain 1"/>
    <property type="match status" value="1"/>
</dbReference>
<dbReference type="PANTHER" id="PTHR42862:SF1">
    <property type="entry name" value="DELTA-1-PYRROLINE-5-CARBOXYLATE DEHYDROGENASE 2, ISOFORM A-RELATED"/>
    <property type="match status" value="1"/>
</dbReference>
<dbReference type="GO" id="GO:0004657">
    <property type="term" value="F:proline dehydrogenase activity"/>
    <property type="evidence" value="ECO:0007669"/>
    <property type="project" value="UniProtKB-ARBA"/>
</dbReference>
<accession>A0A2T5GCP7</accession>